<name>A0A5E7AJS5_PSEFL</name>
<reference evidence="1 2" key="1">
    <citation type="submission" date="2019-09" db="EMBL/GenBank/DDBJ databases">
        <authorList>
            <person name="Chandra G."/>
            <person name="Truman W A."/>
        </authorList>
    </citation>
    <scope>NUCLEOTIDE SEQUENCE [LARGE SCALE GENOMIC DNA]</scope>
    <source>
        <strain evidence="1">PS710</strain>
    </source>
</reference>
<evidence type="ECO:0000313" key="2">
    <source>
        <dbReference type="Proteomes" id="UP000381093"/>
    </source>
</evidence>
<dbReference type="AlphaFoldDB" id="A0A5E7AJS5"/>
<proteinExistence type="predicted"/>
<accession>A0A5E7AJS5</accession>
<dbReference type="Pfam" id="PF10832">
    <property type="entry name" value="YhfG"/>
    <property type="match status" value="1"/>
</dbReference>
<evidence type="ECO:0000313" key="1">
    <source>
        <dbReference type="EMBL" id="VVN76944.1"/>
    </source>
</evidence>
<protein>
    <submittedName>
        <fullName evidence="1">Uncharacterized protein</fullName>
    </submittedName>
</protein>
<dbReference type="Proteomes" id="UP000381093">
    <property type="component" value="Unassembled WGS sequence"/>
</dbReference>
<gene>
    <name evidence="1" type="ORF">PS710_00794</name>
</gene>
<organism evidence="1 2">
    <name type="scientific">Pseudomonas fluorescens</name>
    <dbReference type="NCBI Taxonomy" id="294"/>
    <lineage>
        <taxon>Bacteria</taxon>
        <taxon>Pseudomonadati</taxon>
        <taxon>Pseudomonadota</taxon>
        <taxon>Gammaproteobacteria</taxon>
        <taxon>Pseudomonadales</taxon>
        <taxon>Pseudomonadaceae</taxon>
        <taxon>Pseudomonas</taxon>
    </lineage>
</organism>
<dbReference type="InterPro" id="IPR022541">
    <property type="entry name" value="YhfG"/>
</dbReference>
<sequence length="107" mass="12385">MSKFFDELMESVQQTNEILRGERQPSRESHVDAPTIIMSELTFKQKQAHYEKVRRSNYLASLHLEGFDTSPTDLAKQLPTREEAIAKYRQDKPPQFAPVVPSEPDDH</sequence>
<dbReference type="EMBL" id="CABVHW010000002">
    <property type="protein sequence ID" value="VVN76944.1"/>
    <property type="molecule type" value="Genomic_DNA"/>
</dbReference>
<dbReference type="RefSeq" id="WP_224794219.1">
    <property type="nucleotide sequence ID" value="NZ_CABVHW010000002.1"/>
</dbReference>